<comment type="subcellular location">
    <subcellularLocation>
        <location evidence="1">Membrane</location>
        <topology evidence="1">Multi-pass membrane protein</topology>
    </subcellularLocation>
</comment>
<proteinExistence type="predicted"/>
<gene>
    <name evidence="6" type="ORF">ACFL27_15100</name>
</gene>
<evidence type="ECO:0000313" key="7">
    <source>
        <dbReference type="Proteomes" id="UP001594351"/>
    </source>
</evidence>
<keyword evidence="3 5" id="KW-1133">Transmembrane helix</keyword>
<feature type="transmembrane region" description="Helical" evidence="5">
    <location>
        <begin position="104"/>
        <end position="122"/>
    </location>
</feature>
<keyword evidence="4 5" id="KW-0472">Membrane</keyword>
<evidence type="ECO:0000256" key="5">
    <source>
        <dbReference type="SAM" id="Phobius"/>
    </source>
</evidence>
<feature type="transmembrane region" description="Helical" evidence="5">
    <location>
        <begin position="272"/>
        <end position="292"/>
    </location>
</feature>
<sequence length="467" mass="50763">MPEPLNIDTKGNITIKINLWSFLKVCLILAIAFASSYVPLNGLTPSSKFCLMLFVAAAGFWISEVIPAFATAIMVIVLSIYIFGWPGGMLHFDQTGYRIFLNPIASPVLVLFFGGFVLAAAATKHGLDVRLARAFIKPFGTHPQMVLLGIILTTGLFSMFMSNTATTAMMIAILTPLLRNFKGRDPFKKAMVLSVPFAANVGGIGTIIGTPPNAVAASVLTGIGQPISFLKWMLIGTPLAFTLLFILWIVLIKIFKPKEDHFEVLFPEPLMLTWDLVIVVLTFSVTILLWLTEPLNGIPAPVVALLPIMIFTMFGIIDQHDLKKLDWDALILVAGGLTLGVTMNSSGLSNVLVNQFSFFHLSPFLLLMIIVLFSTMVSNFMSNTSAANLIIPLVTSMAVINPKMGAIAVAFACSVAMSLPISTPPNAIAFATHAIETKDMAKYGTLFSLISVICIYFVLFVLHLVWL</sequence>
<evidence type="ECO:0000256" key="1">
    <source>
        <dbReference type="ARBA" id="ARBA00004141"/>
    </source>
</evidence>
<dbReference type="InterPro" id="IPR001898">
    <property type="entry name" value="SLC13A/DASS"/>
</dbReference>
<feature type="transmembrane region" description="Helical" evidence="5">
    <location>
        <begin position="329"/>
        <end position="346"/>
    </location>
</feature>
<dbReference type="PANTHER" id="PTHR10283:SF92">
    <property type="entry name" value="LOW-AFFINITY PHOSPHATE TRANSPORTER PHO91"/>
    <property type="match status" value="1"/>
</dbReference>
<evidence type="ECO:0000256" key="4">
    <source>
        <dbReference type="ARBA" id="ARBA00023136"/>
    </source>
</evidence>
<feature type="transmembrane region" description="Helical" evidence="5">
    <location>
        <begin position="134"/>
        <end position="153"/>
    </location>
</feature>
<dbReference type="PANTHER" id="PTHR10283">
    <property type="entry name" value="SOLUTE CARRIER FAMILY 13 MEMBER"/>
    <property type="match status" value="1"/>
</dbReference>
<feature type="transmembrane region" description="Helical" evidence="5">
    <location>
        <begin position="229"/>
        <end position="251"/>
    </location>
</feature>
<evidence type="ECO:0000256" key="3">
    <source>
        <dbReference type="ARBA" id="ARBA00022989"/>
    </source>
</evidence>
<accession>A0ABV6YZA0</accession>
<name>A0ABV6YZA0_UNCC1</name>
<keyword evidence="2 5" id="KW-0812">Transmembrane</keyword>
<dbReference type="EMBL" id="JBHPBY010000197">
    <property type="protein sequence ID" value="MFC1851522.1"/>
    <property type="molecule type" value="Genomic_DNA"/>
</dbReference>
<reference evidence="6 7" key="1">
    <citation type="submission" date="2024-09" db="EMBL/GenBank/DDBJ databases">
        <title>Laminarin stimulates single cell rates of sulfate reduction while oxygen inhibits transcriptomic activity in coastal marine sediment.</title>
        <authorList>
            <person name="Lindsay M."/>
            <person name="Orcutt B."/>
            <person name="Emerson D."/>
            <person name="Stepanauskas R."/>
            <person name="D'Angelo T."/>
        </authorList>
    </citation>
    <scope>NUCLEOTIDE SEQUENCE [LARGE SCALE GENOMIC DNA]</scope>
    <source>
        <strain evidence="6">SAG AM-311-K15</strain>
    </source>
</reference>
<dbReference type="Pfam" id="PF00939">
    <property type="entry name" value="Na_sulph_symp"/>
    <property type="match status" value="1"/>
</dbReference>
<feature type="transmembrane region" description="Helical" evidence="5">
    <location>
        <begin position="298"/>
        <end position="317"/>
    </location>
</feature>
<feature type="transmembrane region" description="Helical" evidence="5">
    <location>
        <begin position="443"/>
        <end position="466"/>
    </location>
</feature>
<feature type="transmembrane region" description="Helical" evidence="5">
    <location>
        <begin position="406"/>
        <end position="431"/>
    </location>
</feature>
<feature type="transmembrane region" description="Helical" evidence="5">
    <location>
        <begin position="352"/>
        <end position="373"/>
    </location>
</feature>
<evidence type="ECO:0000256" key="2">
    <source>
        <dbReference type="ARBA" id="ARBA00022692"/>
    </source>
</evidence>
<dbReference type="CDD" id="cd01115">
    <property type="entry name" value="SLC13_permease"/>
    <property type="match status" value="1"/>
</dbReference>
<organism evidence="6 7">
    <name type="scientific">candidate division CSSED10-310 bacterium</name>
    <dbReference type="NCBI Taxonomy" id="2855610"/>
    <lineage>
        <taxon>Bacteria</taxon>
        <taxon>Bacteria division CSSED10-310</taxon>
    </lineage>
</organism>
<protein>
    <submittedName>
        <fullName evidence="6">SLC13 family permease</fullName>
    </submittedName>
</protein>
<comment type="caution">
    <text evidence="6">The sequence shown here is derived from an EMBL/GenBank/DDBJ whole genome shotgun (WGS) entry which is preliminary data.</text>
</comment>
<dbReference type="Proteomes" id="UP001594351">
    <property type="component" value="Unassembled WGS sequence"/>
</dbReference>
<dbReference type="NCBIfam" id="TIGR00785">
    <property type="entry name" value="dass"/>
    <property type="match status" value="1"/>
</dbReference>
<feature type="transmembrane region" description="Helical" evidence="5">
    <location>
        <begin position="51"/>
        <end position="84"/>
    </location>
</feature>
<feature type="transmembrane region" description="Helical" evidence="5">
    <location>
        <begin position="20"/>
        <end position="39"/>
    </location>
</feature>
<evidence type="ECO:0000313" key="6">
    <source>
        <dbReference type="EMBL" id="MFC1851522.1"/>
    </source>
</evidence>
<keyword evidence="7" id="KW-1185">Reference proteome</keyword>